<proteinExistence type="predicted"/>
<dbReference type="Proteomes" id="UP000515498">
    <property type="component" value="Chromosome"/>
</dbReference>
<evidence type="ECO:0000313" key="1">
    <source>
        <dbReference type="EMBL" id="QNJ91355.1"/>
    </source>
</evidence>
<sequence length="68" mass="6779">MLAGIVDTGLVGCGSGTPRSMIRGQAIDQLAAPVHTGSGTSRQPIAACFGDMDVSGDGAVMMIDNALD</sequence>
<accession>A0A7G8PAI9</accession>
<gene>
    <name evidence="1" type="ORF">HZU40_24585</name>
</gene>
<dbReference type="AlphaFoldDB" id="A0A7G8PAI9"/>
<dbReference type="KEGG" id="mflu:HZU40_24585"/>
<name>A0A7G8PAI9_9MYCO</name>
<dbReference type="EMBL" id="CP059894">
    <property type="protein sequence ID" value="QNJ91355.1"/>
    <property type="molecule type" value="Genomic_DNA"/>
</dbReference>
<protein>
    <submittedName>
        <fullName evidence="1">Uncharacterized protein</fullName>
    </submittedName>
</protein>
<evidence type="ECO:0000313" key="2">
    <source>
        <dbReference type="Proteomes" id="UP000515498"/>
    </source>
</evidence>
<organism evidence="1 2">
    <name type="scientific">Mycolicibacterium fluoranthenivorans</name>
    <dbReference type="NCBI Taxonomy" id="258505"/>
    <lineage>
        <taxon>Bacteria</taxon>
        <taxon>Bacillati</taxon>
        <taxon>Actinomycetota</taxon>
        <taxon>Actinomycetes</taxon>
        <taxon>Mycobacteriales</taxon>
        <taxon>Mycobacteriaceae</taxon>
        <taxon>Mycolicibacterium</taxon>
    </lineage>
</organism>
<reference evidence="1 2" key="1">
    <citation type="submission" date="2020-07" db="EMBL/GenBank/DDBJ databases">
        <title>Draft genome sequence of four isobutane-metabolizing strains capable of cometabolically degrading diverse ether contaminants.</title>
        <authorList>
            <person name="Chen W."/>
            <person name="Faulkner N."/>
            <person name="Smith C."/>
            <person name="Hyman M."/>
        </authorList>
    </citation>
    <scope>NUCLEOTIDE SEQUENCE [LARGE SCALE GENOMIC DNA]</scope>
    <source>
        <strain evidence="1 2">2A</strain>
    </source>
</reference>
<dbReference type="RefSeq" id="WP_187096111.1">
    <property type="nucleotide sequence ID" value="NZ_CP059894.1"/>
</dbReference>